<reference evidence="2 3" key="1">
    <citation type="journal article" date="2012" name="J. Bacteriol.">
        <title>Complete Genome Sequence of Burkholderia phenoliruptrix BR3459a (CLA1), a Heat-Tolerant, Nitrogen-Fixing Symbiont of Mimosa flocculosa.</title>
        <authorList>
            <person name="de Oliveira Cunha C."/>
            <person name="Goda Zuleta L.F."/>
            <person name="Paula de Almeida L.G."/>
            <person name="Prioli Ciapina L."/>
            <person name="Lustrino Borges W."/>
            <person name="Pitard R.M."/>
            <person name="Baldani J.I."/>
            <person name="Straliotto R."/>
            <person name="de Faria S.M."/>
            <person name="Hungria M."/>
            <person name="Sousa Cavada B."/>
            <person name="Mercante F.M."/>
            <person name="Ribeiro de Vasconcelos A.T."/>
        </authorList>
    </citation>
    <scope>NUCLEOTIDE SEQUENCE [LARGE SCALE GENOMIC DNA]</scope>
    <source>
        <strain evidence="2 3">BR3459a</strain>
    </source>
</reference>
<organism evidence="2 3">
    <name type="scientific">Paraburkholderia phenoliruptrix BR3459a</name>
    <dbReference type="NCBI Taxonomy" id="1229205"/>
    <lineage>
        <taxon>Bacteria</taxon>
        <taxon>Pseudomonadati</taxon>
        <taxon>Pseudomonadota</taxon>
        <taxon>Betaproteobacteria</taxon>
        <taxon>Burkholderiales</taxon>
        <taxon>Burkholderiaceae</taxon>
        <taxon>Paraburkholderia</taxon>
    </lineage>
</organism>
<dbReference type="AlphaFoldDB" id="K0DS87"/>
<evidence type="ECO:0000256" key="1">
    <source>
        <dbReference type="SAM" id="MobiDB-lite"/>
    </source>
</evidence>
<dbReference type="STRING" id="1229205.BUPH_06774"/>
<dbReference type="HOGENOM" id="CLU_2506360_0_0_4"/>
<dbReference type="EMBL" id="CP003864">
    <property type="protein sequence ID" value="AFT87810.1"/>
    <property type="molecule type" value="Genomic_DNA"/>
</dbReference>
<gene>
    <name evidence="2" type="ORF">BUPH_06774</name>
</gene>
<accession>K0DS87</accession>
<proteinExistence type="predicted"/>
<dbReference type="PATRIC" id="fig|1229205.11.peg.4188"/>
<dbReference type="Proteomes" id="UP000010105">
    <property type="component" value="Chromosome 2"/>
</dbReference>
<evidence type="ECO:0000313" key="2">
    <source>
        <dbReference type="EMBL" id="AFT87810.1"/>
    </source>
</evidence>
<sequence>MAQDVLPDRYAADLARFAVAQRWLHVQVRVHTRRAQAAPRVRQMLAKAYLHSSFEVAGAGSRGWLHEPRQAPPAPQAEPTAYARG</sequence>
<feature type="region of interest" description="Disordered" evidence="1">
    <location>
        <begin position="61"/>
        <end position="85"/>
    </location>
</feature>
<dbReference type="KEGG" id="bpx:BUPH_06774"/>
<name>K0DS87_9BURK</name>
<evidence type="ECO:0000313" key="3">
    <source>
        <dbReference type="Proteomes" id="UP000010105"/>
    </source>
</evidence>
<protein>
    <submittedName>
        <fullName evidence="2">Uncharacterized protein</fullName>
    </submittedName>
</protein>